<dbReference type="Proteomes" id="UP000035929">
    <property type="component" value="Unassembled WGS sequence"/>
</dbReference>
<keyword evidence="2" id="KW-0489">Methyltransferase</keyword>
<evidence type="ECO:0000313" key="2">
    <source>
        <dbReference type="EMBL" id="KMO39864.1"/>
    </source>
</evidence>
<accession>A0A0J6T1K7</accession>
<sequence>MPEPITQTEYWNGDVGARWAAMQAELDQVFAPLTAALLDGAGLRPGERVLDIGCGCGETALLAAARTGPGGTVTAVDVSRPMLERARARPAGGSPIAWIEADAQTHPFAPEHDVALSRFGVMFFEESRTAFANVRRALRPGGRLVVLCWRALAENAWVHVPRDAVLTVLPEPAPSPPGGPGPFRFADGEALVDLLGQAGFTGAAVAPIDHPVAIGADAEAAARFAATVGPIAGLLREIEDPALRERALAAMRQAMPAERPVRLGAACWLATAVHPG</sequence>
<gene>
    <name evidence="2" type="ORF">VP06_03325</name>
</gene>
<dbReference type="InterPro" id="IPR029063">
    <property type="entry name" value="SAM-dependent_MTases_sf"/>
</dbReference>
<dbReference type="GO" id="GO:0008168">
    <property type="term" value="F:methyltransferase activity"/>
    <property type="evidence" value="ECO:0007669"/>
    <property type="project" value="UniProtKB-KW"/>
</dbReference>
<dbReference type="OrthoDB" id="9777638at2"/>
<proteinExistence type="predicted"/>
<evidence type="ECO:0000313" key="3">
    <source>
        <dbReference type="Proteomes" id="UP000035929"/>
    </source>
</evidence>
<dbReference type="InterPro" id="IPR041698">
    <property type="entry name" value="Methyltransf_25"/>
</dbReference>
<dbReference type="Gene3D" id="3.40.50.150">
    <property type="entry name" value="Vaccinia Virus protein VP39"/>
    <property type="match status" value="1"/>
</dbReference>
<dbReference type="AlphaFoldDB" id="A0A0J6T1K7"/>
<dbReference type="RefSeq" id="WP_048462415.1">
    <property type="nucleotide sequence ID" value="NZ_LABX01000027.1"/>
</dbReference>
<dbReference type="Pfam" id="PF13649">
    <property type="entry name" value="Methyltransf_25"/>
    <property type="match status" value="1"/>
</dbReference>
<keyword evidence="2" id="KW-0808">Transferase</keyword>
<dbReference type="GO" id="GO:0032259">
    <property type="term" value="P:methylation"/>
    <property type="evidence" value="ECO:0007669"/>
    <property type="project" value="UniProtKB-KW"/>
</dbReference>
<evidence type="ECO:0000259" key="1">
    <source>
        <dbReference type="Pfam" id="PF13649"/>
    </source>
</evidence>
<organism evidence="2 3">
    <name type="scientific">Methylobacterium aquaticum</name>
    <dbReference type="NCBI Taxonomy" id="270351"/>
    <lineage>
        <taxon>Bacteria</taxon>
        <taxon>Pseudomonadati</taxon>
        <taxon>Pseudomonadota</taxon>
        <taxon>Alphaproteobacteria</taxon>
        <taxon>Hyphomicrobiales</taxon>
        <taxon>Methylobacteriaceae</taxon>
        <taxon>Methylobacterium</taxon>
    </lineage>
</organism>
<dbReference type="PANTHER" id="PTHR43591:SF24">
    <property type="entry name" value="2-METHOXY-6-POLYPRENYL-1,4-BENZOQUINOL METHYLASE, MITOCHONDRIAL"/>
    <property type="match status" value="1"/>
</dbReference>
<name>A0A0J6T1K7_9HYPH</name>
<dbReference type="PANTHER" id="PTHR43591">
    <property type="entry name" value="METHYLTRANSFERASE"/>
    <property type="match status" value="1"/>
</dbReference>
<feature type="domain" description="Methyltransferase" evidence="1">
    <location>
        <begin position="49"/>
        <end position="142"/>
    </location>
</feature>
<protein>
    <submittedName>
        <fullName evidence="2">Methyltransferase type 11</fullName>
    </submittedName>
</protein>
<dbReference type="EMBL" id="LABX01000027">
    <property type="protein sequence ID" value="KMO39864.1"/>
    <property type="molecule type" value="Genomic_DNA"/>
</dbReference>
<dbReference type="PATRIC" id="fig|270351.6.peg.4034"/>
<dbReference type="CDD" id="cd02440">
    <property type="entry name" value="AdoMet_MTases"/>
    <property type="match status" value="1"/>
</dbReference>
<dbReference type="SUPFAM" id="SSF53335">
    <property type="entry name" value="S-adenosyl-L-methionine-dependent methyltransferases"/>
    <property type="match status" value="1"/>
</dbReference>
<reference evidence="2 3" key="1">
    <citation type="submission" date="2015-03" db="EMBL/GenBank/DDBJ databases">
        <title>Genome sequencing of Methylobacterium aquaticum DSM16371 type strain.</title>
        <authorList>
            <person name="Chaudhry V."/>
            <person name="Patil P.B."/>
        </authorList>
    </citation>
    <scope>NUCLEOTIDE SEQUENCE [LARGE SCALE GENOMIC DNA]</scope>
    <source>
        <strain evidence="2 3">DSM 16371</strain>
    </source>
</reference>
<comment type="caution">
    <text evidence="2">The sequence shown here is derived from an EMBL/GenBank/DDBJ whole genome shotgun (WGS) entry which is preliminary data.</text>
</comment>